<gene>
    <name evidence="7" type="ORF">L0M14_10460</name>
</gene>
<dbReference type="PROSITE" id="PS50110">
    <property type="entry name" value="RESPONSE_REGULATORY"/>
    <property type="match status" value="1"/>
</dbReference>
<reference evidence="7 8" key="1">
    <citation type="journal article" date="2024" name="Int. J. Syst. Evol. Microbiol.">
        <title>Paenibacillus hexagrammi sp. nov., a novel bacterium isolated from the gut content of Hexagrammos agrammus.</title>
        <authorList>
            <person name="Jung H.K."/>
            <person name="Kim D.G."/>
            <person name="Zin H."/>
            <person name="Park J."/>
            <person name="Jung H."/>
            <person name="Kim Y.O."/>
            <person name="Kong H.J."/>
            <person name="Kim J.W."/>
            <person name="Kim Y.S."/>
        </authorList>
    </citation>
    <scope>NUCLEOTIDE SEQUENCE [LARGE SCALE GENOMIC DNA]</scope>
    <source>
        <strain evidence="7 8">YPD9-1</strain>
    </source>
</reference>
<dbReference type="Pfam" id="PF00072">
    <property type="entry name" value="Response_reg"/>
    <property type="match status" value="1"/>
</dbReference>
<evidence type="ECO:0000259" key="6">
    <source>
        <dbReference type="PROSITE" id="PS50110"/>
    </source>
</evidence>
<sequence length="536" mass="61613">MYHVLLVDDEPRHLAGLSRMLQSLRPEYVIRTAKNGVEALAICEQTTFQIIITDIQMPLKDGLDFIGNLPYESGPRKVIFLSGYGYFDYAQKAIGLGSFEYLLKPVDIDKFTQVLERAERSIQEELLVQEEMANMERQLKRVVPVYQQSVMNRWLKGEQLTATLQEVEEIVGFRGAGRVMLIDMQSTGRYKLKVEPIVLQIQKALEKLTGGEHSCCCCMIDNHANQLIMVTNAELSESDGQRLTAAMIDIEKDFVDSELRITVGISDKAIDILSEGSRLLIEAKLACESRFYLPGRRVYAFKQSMMLSDHALVFESKDAEAFIERLQKCEDPEFQLPVEQLYDRLLATGRPIRAVIISYSTQLLTEVINSIEYLGQEEVRSWLLDVMQREVKDVPDLECLKSNVSAVLLLISKKLHEMKQKRKDALIYQCLAYIDEHYMEDLSLESVAAIMHFSPGYFSNYFKNKLTINFSQYLTQVRLTKAKEFLMDSNDKVYHIAAKLGYHDAKYFNRVFKKEFGLTPEEYRTIARSMSHAREV</sequence>
<dbReference type="Gene3D" id="1.10.10.60">
    <property type="entry name" value="Homeodomain-like"/>
    <property type="match status" value="2"/>
</dbReference>
<dbReference type="Pfam" id="PF12833">
    <property type="entry name" value="HTH_18"/>
    <property type="match status" value="1"/>
</dbReference>
<evidence type="ECO:0000256" key="3">
    <source>
        <dbReference type="ARBA" id="ARBA00023163"/>
    </source>
</evidence>
<keyword evidence="3" id="KW-0804">Transcription</keyword>
<dbReference type="PANTHER" id="PTHR43280:SF2">
    <property type="entry name" value="HTH-TYPE TRANSCRIPTIONAL REGULATOR EXSA"/>
    <property type="match status" value="1"/>
</dbReference>
<dbReference type="InterPro" id="IPR011006">
    <property type="entry name" value="CheY-like_superfamily"/>
</dbReference>
<evidence type="ECO:0000256" key="4">
    <source>
        <dbReference type="PROSITE-ProRule" id="PRU00169"/>
    </source>
</evidence>
<feature type="modified residue" description="4-aspartylphosphate" evidence="4">
    <location>
        <position position="54"/>
    </location>
</feature>
<dbReference type="InterPro" id="IPR018060">
    <property type="entry name" value="HTH_AraC"/>
</dbReference>
<keyword evidence="1" id="KW-0805">Transcription regulation</keyword>
<protein>
    <submittedName>
        <fullName evidence="7">Response regulator</fullName>
    </submittedName>
</protein>
<dbReference type="InterPro" id="IPR009057">
    <property type="entry name" value="Homeodomain-like_sf"/>
</dbReference>
<evidence type="ECO:0000313" key="8">
    <source>
        <dbReference type="Proteomes" id="UP001649230"/>
    </source>
</evidence>
<dbReference type="Gene3D" id="3.40.50.2300">
    <property type="match status" value="1"/>
</dbReference>
<proteinExistence type="predicted"/>
<evidence type="ECO:0000256" key="2">
    <source>
        <dbReference type="ARBA" id="ARBA00023125"/>
    </source>
</evidence>
<dbReference type="SUPFAM" id="SSF52172">
    <property type="entry name" value="CheY-like"/>
    <property type="match status" value="1"/>
</dbReference>
<dbReference type="PANTHER" id="PTHR43280">
    <property type="entry name" value="ARAC-FAMILY TRANSCRIPTIONAL REGULATOR"/>
    <property type="match status" value="1"/>
</dbReference>
<accession>A0ABY3SP46</accession>
<feature type="domain" description="Response regulatory" evidence="6">
    <location>
        <begin position="3"/>
        <end position="119"/>
    </location>
</feature>
<dbReference type="PROSITE" id="PS01124">
    <property type="entry name" value="HTH_ARAC_FAMILY_2"/>
    <property type="match status" value="1"/>
</dbReference>
<dbReference type="SUPFAM" id="SSF46689">
    <property type="entry name" value="Homeodomain-like"/>
    <property type="match status" value="2"/>
</dbReference>
<feature type="domain" description="HTH araC/xylS-type" evidence="5">
    <location>
        <begin position="428"/>
        <end position="526"/>
    </location>
</feature>
<evidence type="ECO:0000313" key="7">
    <source>
        <dbReference type="EMBL" id="UJF35479.1"/>
    </source>
</evidence>
<dbReference type="CDD" id="cd17536">
    <property type="entry name" value="REC_YesN-like"/>
    <property type="match status" value="1"/>
</dbReference>
<name>A0ABY3SP46_9BACL</name>
<dbReference type="InterPro" id="IPR020449">
    <property type="entry name" value="Tscrpt_reg_AraC-type_HTH"/>
</dbReference>
<dbReference type="InterPro" id="IPR001789">
    <property type="entry name" value="Sig_transdc_resp-reg_receiver"/>
</dbReference>
<keyword evidence="2" id="KW-0238">DNA-binding</keyword>
<dbReference type="PRINTS" id="PR00032">
    <property type="entry name" value="HTHARAC"/>
</dbReference>
<evidence type="ECO:0000259" key="5">
    <source>
        <dbReference type="PROSITE" id="PS01124"/>
    </source>
</evidence>
<organism evidence="7 8">
    <name type="scientific">Paenibacillus hexagrammi</name>
    <dbReference type="NCBI Taxonomy" id="2908839"/>
    <lineage>
        <taxon>Bacteria</taxon>
        <taxon>Bacillati</taxon>
        <taxon>Bacillota</taxon>
        <taxon>Bacilli</taxon>
        <taxon>Bacillales</taxon>
        <taxon>Paenibacillaceae</taxon>
        <taxon>Paenibacillus</taxon>
    </lineage>
</organism>
<dbReference type="SMART" id="SM00342">
    <property type="entry name" value="HTH_ARAC"/>
    <property type="match status" value="1"/>
</dbReference>
<keyword evidence="8" id="KW-1185">Reference proteome</keyword>
<keyword evidence="4" id="KW-0597">Phosphoprotein</keyword>
<dbReference type="EMBL" id="CP090978">
    <property type="protein sequence ID" value="UJF35479.1"/>
    <property type="molecule type" value="Genomic_DNA"/>
</dbReference>
<dbReference type="SMART" id="SM00448">
    <property type="entry name" value="REC"/>
    <property type="match status" value="1"/>
</dbReference>
<dbReference type="Proteomes" id="UP001649230">
    <property type="component" value="Chromosome"/>
</dbReference>
<evidence type="ECO:0000256" key="1">
    <source>
        <dbReference type="ARBA" id="ARBA00023015"/>
    </source>
</evidence>
<dbReference type="RefSeq" id="WP_235122045.1">
    <property type="nucleotide sequence ID" value="NZ_CP090978.1"/>
</dbReference>